<dbReference type="OrthoDB" id="248495at2759"/>
<dbReference type="InterPro" id="IPR008271">
    <property type="entry name" value="Ser/Thr_kinase_AS"/>
</dbReference>
<keyword evidence="2" id="KW-0158">Chromosome</keyword>
<feature type="region of interest" description="Disordered" evidence="5">
    <location>
        <begin position="434"/>
        <end position="767"/>
    </location>
</feature>
<dbReference type="SMART" id="SM00220">
    <property type="entry name" value="S_TKc"/>
    <property type="match status" value="1"/>
</dbReference>
<feature type="compositionally biased region" description="Basic and acidic residues" evidence="5">
    <location>
        <begin position="726"/>
        <end position="741"/>
    </location>
</feature>
<dbReference type="InterPro" id="IPR000719">
    <property type="entry name" value="Prot_kinase_dom"/>
</dbReference>
<dbReference type="SMART" id="SM00777">
    <property type="entry name" value="Mad3_BUB1_I"/>
    <property type="match status" value="1"/>
</dbReference>
<feature type="compositionally biased region" description="Low complexity" evidence="5">
    <location>
        <begin position="436"/>
        <end position="447"/>
    </location>
</feature>
<dbReference type="InterPro" id="IPR013212">
    <property type="entry name" value="Mad3/Bub1_I"/>
</dbReference>
<evidence type="ECO:0000256" key="5">
    <source>
        <dbReference type="SAM" id="MobiDB-lite"/>
    </source>
</evidence>
<dbReference type="Pfam" id="PF08171">
    <property type="entry name" value="Mad3_BUB1_II"/>
    <property type="match status" value="1"/>
</dbReference>
<keyword evidence="4" id="KW-0137">Centromere</keyword>
<dbReference type="GO" id="GO:0051754">
    <property type="term" value="P:meiotic sister chromatid cohesion, centromeric"/>
    <property type="evidence" value="ECO:0007669"/>
    <property type="project" value="TreeGrafter"/>
</dbReference>
<dbReference type="GO" id="GO:0004672">
    <property type="term" value="F:protein kinase activity"/>
    <property type="evidence" value="ECO:0007669"/>
    <property type="project" value="InterPro"/>
</dbReference>
<accession>A0A9P3LC85</accession>
<evidence type="ECO:0000256" key="4">
    <source>
        <dbReference type="ARBA" id="ARBA00023328"/>
    </source>
</evidence>
<dbReference type="EMBL" id="BPQB01000010">
    <property type="protein sequence ID" value="GJE88617.1"/>
    <property type="molecule type" value="Genomic_DNA"/>
</dbReference>
<feature type="domain" description="BUB1 N-terminal" evidence="7">
    <location>
        <begin position="14"/>
        <end position="180"/>
    </location>
</feature>
<gene>
    <name evidence="8" type="ORF">PsYK624_047000</name>
</gene>
<feature type="compositionally biased region" description="Acidic residues" evidence="5">
    <location>
        <begin position="742"/>
        <end position="756"/>
    </location>
</feature>
<keyword evidence="3" id="KW-0995">Kinetochore</keyword>
<evidence type="ECO:0000256" key="3">
    <source>
        <dbReference type="ARBA" id="ARBA00022838"/>
    </source>
</evidence>
<feature type="region of interest" description="Disordered" evidence="5">
    <location>
        <begin position="301"/>
        <end position="329"/>
    </location>
</feature>
<dbReference type="InterPro" id="IPR011009">
    <property type="entry name" value="Kinase-like_dom_sf"/>
</dbReference>
<evidence type="ECO:0000313" key="9">
    <source>
        <dbReference type="Proteomes" id="UP000703269"/>
    </source>
</evidence>
<dbReference type="InterPro" id="IPR015661">
    <property type="entry name" value="Bub1/Mad3"/>
</dbReference>
<evidence type="ECO:0000259" key="7">
    <source>
        <dbReference type="PROSITE" id="PS51489"/>
    </source>
</evidence>
<protein>
    <submittedName>
        <fullName evidence="8">Mad3/BUB1 homology region 1-domain-containing protein</fullName>
    </submittedName>
</protein>
<dbReference type="Proteomes" id="UP000703269">
    <property type="component" value="Unassembled WGS sequence"/>
</dbReference>
<evidence type="ECO:0000256" key="1">
    <source>
        <dbReference type="ARBA" id="ARBA00004629"/>
    </source>
</evidence>
<dbReference type="Pfam" id="PF08311">
    <property type="entry name" value="Mad3_BUB1_I"/>
    <property type="match status" value="1"/>
</dbReference>
<dbReference type="GO" id="GO:0005634">
    <property type="term" value="C:nucleus"/>
    <property type="evidence" value="ECO:0007669"/>
    <property type="project" value="TreeGrafter"/>
</dbReference>
<comment type="subcellular location">
    <subcellularLocation>
        <location evidence="1">Chromosome</location>
        <location evidence="1">Centromere</location>
        <location evidence="1">Kinetochore</location>
    </subcellularLocation>
</comment>
<dbReference type="GO" id="GO:0032991">
    <property type="term" value="C:protein-containing complex"/>
    <property type="evidence" value="ECO:0007669"/>
    <property type="project" value="UniProtKB-ARBA"/>
</dbReference>
<sequence>MTDLAALETTRQTYRTKLATALTDDEDPLAEYERFVKWTIESYPPEHIPKSGLLELLEEATRQFKDDDVYKSDLRYTKLWMLYAAYVDDERTHAAVPIYKYLVKNSVGMAFAQVYEEYAAALERADRADDAKQVFLHGIKRKARPVERLKKRYAEFQARVAGKKPPPSRASTSPTPLPPTGAWKGATPDARAIRRDPLKNFKPKDSAPTSGPAAASTSASASTTAPAYPTAEAATASDIPANLVGHPALTKHGHLRYLPMLLPTPPGKRPEKLRFNLAALFTDDGIEYSVHEARARSLGLLGKQWAPPPPSERRTSAAAAGGGAPGRRNATVTRKGGFYAEPTVTLATKEALADVFGMYNSPEKSMRFGPATGSKYAPVRKIEPVTPGHTGGSLNAAFAAAKRAEDNAKTPVAVFRDENVGANAKTPIAVFRDENAGAGRNARENGATPGASKFQVFIDPSNTSQTPRALREGRRALSAKDPATPVSNENAKAGLRARPAAPAASLGAVSEVGEDEEDEPTPPARQAEKKEERPSFSVFSAAVAAENAVKPKPGLSKKEIFMDAPLQASSSKAPEPAPEQPFRVFSRPPAASKATSRHNENAQRKPFTPFRDTSATPNPPPSSAPTSSRSTPAIPAEAPAEAPRVPFGERSHTPLQAYSSSDASTDSSDADGALQYQMPVQGGAQYYDDGSTQSSDLDDDTEAPQGNGHAVHPHAGYADDTMSDGIDERMLDARTPGHSDADDYDYDYEYDDEDEPQPGSGHMHEGRLGKLNLMTPITERTLEFTSTRTLNARSTGGSMESAGGKIFTIGEEAARESADMLAAELRGDEGQDAPMADQTGQLGLTDALARASSFAPPNPCNPFDGAIVAAMLAMLPADPAFHDLRAHDSGRLDALQKFARRLERRSSGNTSRGSSGGAADGALRVELADRRFDVVAKLGEGGFGAVFEAVDVNAAALRKGRGAGAGADSDLSDLSEDEDDDEVPRVALKVVRPRSIWEFHVLRRIHAQLSPALRRSIVAPAALYAFRDESFLVLELRRQGTLLDVVNRAAGAGITQPGACLDELLVVFFAVELMRTLEGLHRAGFVHGDVKIDNCLLRLEDVPGPPGAWAAQYDAGGGGGWACKGVTLIDFGRTLDTALFPAGQAFVGDWATDARDCAELREGRPWTFQPDYFGLAGVLFCMLYGRYIEAASVVPAGGARDGRVRYKLATPFKRYWQGELWARMFDLLLNPTLVRADGALPLCDEMAELRAEMERWLEANCNRASNSLKGLLKKVGLSVLGGKDGR</sequence>
<dbReference type="Gene3D" id="1.10.510.10">
    <property type="entry name" value="Transferase(Phosphotransferase) domain 1"/>
    <property type="match status" value="1"/>
</dbReference>
<evidence type="ECO:0000259" key="6">
    <source>
        <dbReference type="PROSITE" id="PS50011"/>
    </source>
</evidence>
<feature type="compositionally biased region" description="Low complexity" evidence="5">
    <location>
        <begin position="657"/>
        <end position="673"/>
    </location>
</feature>
<dbReference type="Gene3D" id="1.25.40.430">
    <property type="match status" value="1"/>
</dbReference>
<feature type="compositionally biased region" description="Low complexity" evidence="5">
    <location>
        <begin position="491"/>
        <end position="508"/>
    </location>
</feature>
<dbReference type="PROSITE" id="PS51489">
    <property type="entry name" value="BUB1_N"/>
    <property type="match status" value="1"/>
</dbReference>
<dbReference type="GO" id="GO:0005524">
    <property type="term" value="F:ATP binding"/>
    <property type="evidence" value="ECO:0007669"/>
    <property type="project" value="InterPro"/>
</dbReference>
<feature type="domain" description="Protein kinase" evidence="6">
    <location>
        <begin position="932"/>
        <end position="1286"/>
    </location>
</feature>
<dbReference type="PANTHER" id="PTHR14030:SF4">
    <property type="entry name" value="BUB1 KINASE, ISOFORM A-RELATED"/>
    <property type="match status" value="1"/>
</dbReference>
<dbReference type="GO" id="GO:0000776">
    <property type="term" value="C:kinetochore"/>
    <property type="evidence" value="ECO:0007669"/>
    <property type="project" value="UniProtKB-KW"/>
</dbReference>
<dbReference type="PROSITE" id="PS50011">
    <property type="entry name" value="PROTEIN_KINASE_DOM"/>
    <property type="match status" value="1"/>
</dbReference>
<proteinExistence type="predicted"/>
<dbReference type="SUPFAM" id="SSF56112">
    <property type="entry name" value="Protein kinase-like (PK-like)"/>
    <property type="match status" value="1"/>
</dbReference>
<reference evidence="8 9" key="1">
    <citation type="submission" date="2021-08" db="EMBL/GenBank/DDBJ databases">
        <title>Draft Genome Sequence of Phanerochaete sordida strain YK-624.</title>
        <authorList>
            <person name="Mori T."/>
            <person name="Dohra H."/>
            <person name="Suzuki T."/>
            <person name="Kawagishi H."/>
            <person name="Hirai H."/>
        </authorList>
    </citation>
    <scope>NUCLEOTIDE SEQUENCE [LARGE SCALE GENOMIC DNA]</scope>
    <source>
        <strain evidence="8 9">YK-624</strain>
    </source>
</reference>
<name>A0A9P3LC85_9APHY</name>
<keyword evidence="9" id="KW-1185">Reference proteome</keyword>
<dbReference type="InterPro" id="IPR012572">
    <property type="entry name" value="Mad3/Bub1_II"/>
</dbReference>
<comment type="caution">
    <text evidence="8">The sequence shown here is derived from an EMBL/GenBank/DDBJ whole genome shotgun (WGS) entry which is preliminary data.</text>
</comment>
<evidence type="ECO:0000313" key="8">
    <source>
        <dbReference type="EMBL" id="GJE88617.1"/>
    </source>
</evidence>
<feature type="region of interest" description="Disordered" evidence="5">
    <location>
        <begin position="157"/>
        <end position="222"/>
    </location>
</feature>
<dbReference type="PANTHER" id="PTHR14030">
    <property type="entry name" value="MITOTIC CHECKPOINT SERINE/THREONINE-PROTEIN KINASE BUB1"/>
    <property type="match status" value="1"/>
</dbReference>
<organism evidence="8 9">
    <name type="scientific">Phanerochaete sordida</name>
    <dbReference type="NCBI Taxonomy" id="48140"/>
    <lineage>
        <taxon>Eukaryota</taxon>
        <taxon>Fungi</taxon>
        <taxon>Dikarya</taxon>
        <taxon>Basidiomycota</taxon>
        <taxon>Agaricomycotina</taxon>
        <taxon>Agaricomycetes</taxon>
        <taxon>Polyporales</taxon>
        <taxon>Phanerochaetaceae</taxon>
        <taxon>Phanerochaete</taxon>
    </lineage>
</organism>
<dbReference type="PROSITE" id="PS00108">
    <property type="entry name" value="PROTEIN_KINASE_ST"/>
    <property type="match status" value="1"/>
</dbReference>
<feature type="compositionally biased region" description="Low complexity" evidence="5">
    <location>
        <begin position="206"/>
        <end position="222"/>
    </location>
</feature>
<feature type="compositionally biased region" description="Low complexity" evidence="5">
    <location>
        <begin position="624"/>
        <end position="643"/>
    </location>
</feature>
<feature type="compositionally biased region" description="Low complexity" evidence="5">
    <location>
        <begin position="535"/>
        <end position="545"/>
    </location>
</feature>
<evidence type="ECO:0000256" key="2">
    <source>
        <dbReference type="ARBA" id="ARBA00022454"/>
    </source>
</evidence>
<feature type="compositionally biased region" description="Basic and acidic residues" evidence="5">
    <location>
        <begin position="191"/>
        <end position="205"/>
    </location>
</feature>
<dbReference type="GO" id="GO:0007094">
    <property type="term" value="P:mitotic spindle assembly checkpoint signaling"/>
    <property type="evidence" value="ECO:0007669"/>
    <property type="project" value="InterPro"/>
</dbReference>